<dbReference type="AlphaFoldDB" id="D5SPT4"/>
<name>D5SPT4_PLAL2</name>
<protein>
    <submittedName>
        <fullName evidence="1">Uncharacterized protein</fullName>
    </submittedName>
</protein>
<evidence type="ECO:0000313" key="1">
    <source>
        <dbReference type="EMBL" id="ADG68309.1"/>
    </source>
</evidence>
<keyword evidence="2" id="KW-1185">Reference proteome</keyword>
<reference evidence="1 2" key="1">
    <citation type="journal article" date="2010" name="Stand. Genomic Sci.">
        <title>Complete genome sequence of Planctomyces limnophilus type strain (Mu 290).</title>
        <authorList>
            <person name="Labutti K."/>
            <person name="Sikorski J."/>
            <person name="Schneider S."/>
            <person name="Nolan M."/>
            <person name="Lucas S."/>
            <person name="Glavina Del Rio T."/>
            <person name="Tice H."/>
            <person name="Cheng J.F."/>
            <person name="Goodwin L."/>
            <person name="Pitluck S."/>
            <person name="Liolios K."/>
            <person name="Ivanova N."/>
            <person name="Mavromatis K."/>
            <person name="Mikhailova N."/>
            <person name="Pati A."/>
            <person name="Chen A."/>
            <person name="Palaniappan K."/>
            <person name="Land M."/>
            <person name="Hauser L."/>
            <person name="Chang Y.J."/>
            <person name="Jeffries C.D."/>
            <person name="Tindall B.J."/>
            <person name="Rohde M."/>
            <person name="Goker M."/>
            <person name="Woyke T."/>
            <person name="Bristow J."/>
            <person name="Eisen J.A."/>
            <person name="Markowitz V."/>
            <person name="Hugenholtz P."/>
            <person name="Kyrpides N.C."/>
            <person name="Klenk H.P."/>
            <person name="Lapidus A."/>
        </authorList>
    </citation>
    <scope>NUCLEOTIDE SEQUENCE [LARGE SCALE GENOMIC DNA]</scope>
    <source>
        <strain evidence="2">ATCC 43296 / DSM 3776 / IFAM 1008 / 290</strain>
    </source>
</reference>
<dbReference type="HOGENOM" id="CLU_3357655_0_0_0"/>
<dbReference type="KEGG" id="plm:Plim_2483"/>
<proteinExistence type="predicted"/>
<dbReference type="Proteomes" id="UP000002220">
    <property type="component" value="Chromosome"/>
</dbReference>
<sequence length="36" mass="3960">MSAMLTARSKHAESTLYTPLISGLGKRSFQQDFATN</sequence>
<dbReference type="EMBL" id="CP001744">
    <property type="protein sequence ID" value="ADG68309.1"/>
    <property type="molecule type" value="Genomic_DNA"/>
</dbReference>
<organism evidence="1 2">
    <name type="scientific">Planctopirus limnophila (strain ATCC 43296 / DSM 3776 / IFAM 1008 / Mu 290)</name>
    <name type="common">Planctomyces limnophilus</name>
    <dbReference type="NCBI Taxonomy" id="521674"/>
    <lineage>
        <taxon>Bacteria</taxon>
        <taxon>Pseudomonadati</taxon>
        <taxon>Planctomycetota</taxon>
        <taxon>Planctomycetia</taxon>
        <taxon>Planctomycetales</taxon>
        <taxon>Planctomycetaceae</taxon>
        <taxon>Planctopirus</taxon>
    </lineage>
</organism>
<evidence type="ECO:0000313" key="2">
    <source>
        <dbReference type="Proteomes" id="UP000002220"/>
    </source>
</evidence>
<accession>D5SPT4</accession>
<gene>
    <name evidence="1" type="ordered locus">Plim_2483</name>
</gene>